<keyword evidence="7" id="KW-1185">Reference proteome</keyword>
<reference evidence="7" key="1">
    <citation type="journal article" date="2019" name="Int. J. Syst. Evol. Microbiol.">
        <title>The Global Catalogue of Microorganisms (GCM) 10K type strain sequencing project: providing services to taxonomists for standard genome sequencing and annotation.</title>
        <authorList>
            <consortium name="The Broad Institute Genomics Platform"/>
            <consortium name="The Broad Institute Genome Sequencing Center for Infectious Disease"/>
            <person name="Wu L."/>
            <person name="Ma J."/>
        </authorList>
    </citation>
    <scope>NUCLEOTIDE SEQUENCE [LARGE SCALE GENOMIC DNA]</scope>
    <source>
        <strain evidence="7">JCM 17705</strain>
    </source>
</reference>
<gene>
    <name evidence="6" type="ORF">GCM10023149_24670</name>
</gene>
<accession>A0ABP8GFY4</accession>
<protein>
    <recommendedName>
        <fullName evidence="5">Rubredoxin-like domain-containing protein</fullName>
    </recommendedName>
</protein>
<dbReference type="EMBL" id="BAABFT010000005">
    <property type="protein sequence ID" value="GAA4323619.1"/>
    <property type="molecule type" value="Genomic_DNA"/>
</dbReference>
<dbReference type="PROSITE" id="PS50903">
    <property type="entry name" value="RUBREDOXIN_LIKE"/>
    <property type="match status" value="1"/>
</dbReference>
<keyword evidence="3" id="KW-0249">Electron transport</keyword>
<evidence type="ECO:0000313" key="6">
    <source>
        <dbReference type="EMBL" id="GAA4323619.1"/>
    </source>
</evidence>
<evidence type="ECO:0000256" key="2">
    <source>
        <dbReference type="ARBA" id="ARBA00022723"/>
    </source>
</evidence>
<dbReference type="Pfam" id="PF00301">
    <property type="entry name" value="Rubredoxin"/>
    <property type="match status" value="1"/>
</dbReference>
<evidence type="ECO:0000256" key="1">
    <source>
        <dbReference type="ARBA" id="ARBA00022448"/>
    </source>
</evidence>
<dbReference type="Gene3D" id="2.20.28.10">
    <property type="match status" value="1"/>
</dbReference>
<organism evidence="6 7">
    <name type="scientific">Mucilaginibacter gynuensis</name>
    <dbReference type="NCBI Taxonomy" id="1302236"/>
    <lineage>
        <taxon>Bacteria</taxon>
        <taxon>Pseudomonadati</taxon>
        <taxon>Bacteroidota</taxon>
        <taxon>Sphingobacteriia</taxon>
        <taxon>Sphingobacteriales</taxon>
        <taxon>Sphingobacteriaceae</taxon>
        <taxon>Mucilaginibacter</taxon>
    </lineage>
</organism>
<keyword evidence="1" id="KW-0813">Transport</keyword>
<feature type="domain" description="Rubredoxin-like" evidence="5">
    <location>
        <begin position="434"/>
        <end position="484"/>
    </location>
</feature>
<sequence>MAFYKVDMSVQHTIKINLTGGVVSAGDLYEILVIAEKAGATNIYFGTRQQLYFHIDDSLLNDMNYNMLGAEIAYELGVEEYPNIVSSYVADTIFNTEGWLKEGVYKDIFDLFTHQPKLKINIADSGQSFVPFFTGNLNFISSGVSNYWYLYVRFPKTNQVCCWPALVYSDDIPEVSKVIEGLIYSNKTKFYDKAVIDEQLFFNMLKPLMSHEQAITHPLNLPEFFLPYYEGFNKYGSNKYWLGIYRRNECFELSFLKDVCMLCLQTRVGQLYITPWKSILIKSIDNTDRQYWGSLLNKYRLNVRHAANELNWQVEDQCPEGLALKRQLVREFEEADMRTYRLCFAIKTQPRTGLFGSVILKKQTGEHWEIMYTRDFNPNSKDFVVYKKRVPKAEIIKHLEELCRIYYSFYADNELKTGNDHSHTEDTGEPVKQKTVHQCINCLSVYDETYGDNENGISPGIAFSDVLNYSCPVCGSSKAYFEEKKWA</sequence>
<keyword evidence="2" id="KW-0479">Metal-binding</keyword>
<name>A0ABP8GFY4_9SPHI</name>
<keyword evidence="4" id="KW-0408">Iron</keyword>
<evidence type="ECO:0000313" key="7">
    <source>
        <dbReference type="Proteomes" id="UP001500582"/>
    </source>
</evidence>
<proteinExistence type="predicted"/>
<dbReference type="CDD" id="cd00730">
    <property type="entry name" value="rubredoxin"/>
    <property type="match status" value="1"/>
</dbReference>
<evidence type="ECO:0000256" key="4">
    <source>
        <dbReference type="ARBA" id="ARBA00023004"/>
    </source>
</evidence>
<dbReference type="InterPro" id="IPR024934">
    <property type="entry name" value="Rubredoxin-like_dom"/>
</dbReference>
<evidence type="ECO:0000259" key="5">
    <source>
        <dbReference type="PROSITE" id="PS50903"/>
    </source>
</evidence>
<dbReference type="SUPFAM" id="SSF57802">
    <property type="entry name" value="Rubredoxin-like"/>
    <property type="match status" value="1"/>
</dbReference>
<comment type="caution">
    <text evidence="6">The sequence shown here is derived from an EMBL/GenBank/DDBJ whole genome shotgun (WGS) entry which is preliminary data.</text>
</comment>
<dbReference type="Proteomes" id="UP001500582">
    <property type="component" value="Unassembled WGS sequence"/>
</dbReference>
<dbReference type="InterPro" id="IPR024935">
    <property type="entry name" value="Rubredoxin_dom"/>
</dbReference>
<evidence type="ECO:0000256" key="3">
    <source>
        <dbReference type="ARBA" id="ARBA00022982"/>
    </source>
</evidence>